<dbReference type="GeneID" id="27339263"/>
<proteinExistence type="predicted"/>
<keyword evidence="3" id="KW-1185">Reference proteome</keyword>
<dbReference type="OrthoDB" id="5431222at2759"/>
<dbReference type="Proteomes" id="UP000054466">
    <property type="component" value="Unassembled WGS sequence"/>
</dbReference>
<feature type="compositionally biased region" description="Basic and acidic residues" evidence="1">
    <location>
        <begin position="417"/>
        <end position="441"/>
    </location>
</feature>
<evidence type="ECO:0000256" key="1">
    <source>
        <dbReference type="SAM" id="MobiDB-lite"/>
    </source>
</evidence>
<name>A0A0D2DBU9_9EURO</name>
<dbReference type="EMBL" id="KN847040">
    <property type="protein sequence ID" value="KIW33199.1"/>
    <property type="molecule type" value="Genomic_DNA"/>
</dbReference>
<reference evidence="2 3" key="1">
    <citation type="submission" date="2015-01" db="EMBL/GenBank/DDBJ databases">
        <title>The Genome Sequence of Cladophialophora immunda CBS83496.</title>
        <authorList>
            <consortium name="The Broad Institute Genomics Platform"/>
            <person name="Cuomo C."/>
            <person name="de Hoog S."/>
            <person name="Gorbushina A."/>
            <person name="Stielow B."/>
            <person name="Teixiera M."/>
            <person name="Abouelleil A."/>
            <person name="Chapman S.B."/>
            <person name="Priest M."/>
            <person name="Young S.K."/>
            <person name="Wortman J."/>
            <person name="Nusbaum C."/>
            <person name="Birren B."/>
        </authorList>
    </citation>
    <scope>NUCLEOTIDE SEQUENCE [LARGE SCALE GENOMIC DNA]</scope>
    <source>
        <strain evidence="2 3">CBS 83496</strain>
    </source>
</reference>
<evidence type="ECO:0000313" key="2">
    <source>
        <dbReference type="EMBL" id="KIW33199.1"/>
    </source>
</evidence>
<protein>
    <submittedName>
        <fullName evidence="2">Uncharacterized protein</fullName>
    </submittedName>
</protein>
<sequence length="464" mass="52463">MESDPHENILPWQPHEVTDPVSDTDALAGSYCRGKIPILSGGRGECGNQINYHEDSGSQQTDYTLASYGNRGAQHTGQAVASQGGYICDQSHDLSGTSRSTNQVRYNDPTRPEYPTGTSRLWQPMPRIPITEPEGALIDSCWSATYGYERPESVPLSHKPFQEPPPSNQCHFNTREELRDESPQEYDVHSEDDLKALEFPDDFGIEAEKWFSPVQRRIQAFGATIEENEWMESQQQVIVSKYFRNIKDATFFKSVRDTRHWHSVKDDPAFAEISSHGAVIAFEELHQHRDDTAFSNNVPEAYRRRSNSSTAGDQYDYPIFSVQKAAAIGLSMEQEERLAALGVTGDPKPVQPRIPTKGEGRRRSRSPEPIGQRKNGQSYRQRRYAHGSQAVRSGDRREDQEPRDRSSDSLGASMGRESGRNVEIGLRRGQENQDRGKEQKIKGKKRQQQSQKPSGKSRRQDQQA</sequence>
<dbReference type="AlphaFoldDB" id="A0A0D2DBU9"/>
<dbReference type="RefSeq" id="XP_016253415.1">
    <property type="nucleotide sequence ID" value="XM_016386487.1"/>
</dbReference>
<evidence type="ECO:0000313" key="3">
    <source>
        <dbReference type="Proteomes" id="UP000054466"/>
    </source>
</evidence>
<feature type="region of interest" description="Disordered" evidence="1">
    <location>
        <begin position="91"/>
        <end position="126"/>
    </location>
</feature>
<feature type="region of interest" description="Disordered" evidence="1">
    <location>
        <begin position="292"/>
        <end position="314"/>
    </location>
</feature>
<feature type="region of interest" description="Disordered" evidence="1">
    <location>
        <begin position="340"/>
        <end position="464"/>
    </location>
</feature>
<gene>
    <name evidence="2" type="ORF">PV07_00069</name>
</gene>
<feature type="compositionally biased region" description="Basic and acidic residues" evidence="1">
    <location>
        <begin position="393"/>
        <end position="407"/>
    </location>
</feature>
<organism evidence="2 3">
    <name type="scientific">Cladophialophora immunda</name>
    <dbReference type="NCBI Taxonomy" id="569365"/>
    <lineage>
        <taxon>Eukaryota</taxon>
        <taxon>Fungi</taxon>
        <taxon>Dikarya</taxon>
        <taxon>Ascomycota</taxon>
        <taxon>Pezizomycotina</taxon>
        <taxon>Eurotiomycetes</taxon>
        <taxon>Chaetothyriomycetidae</taxon>
        <taxon>Chaetothyriales</taxon>
        <taxon>Herpotrichiellaceae</taxon>
        <taxon>Cladophialophora</taxon>
    </lineage>
</organism>
<accession>A0A0D2DBU9</accession>
<dbReference type="STRING" id="569365.A0A0D2DBU9"/>
<feature type="region of interest" description="Disordered" evidence="1">
    <location>
        <begin position="1"/>
        <end position="20"/>
    </location>
</feature>
<feature type="compositionally biased region" description="Polar residues" evidence="1">
    <location>
        <begin position="93"/>
        <end position="105"/>
    </location>
</feature>
<dbReference type="HOGENOM" id="CLU_589255_0_0_1"/>
<dbReference type="VEuPathDB" id="FungiDB:PV07_00069"/>